<name>A0A7Z7BCK3_9BURK</name>
<evidence type="ECO:0000313" key="1">
    <source>
        <dbReference type="EMBL" id="SDI74125.1"/>
    </source>
</evidence>
<protein>
    <submittedName>
        <fullName evidence="1">Uncharacterized protein</fullName>
    </submittedName>
</protein>
<dbReference type="AlphaFoldDB" id="A0A7Z7BCK3"/>
<gene>
    <name evidence="1" type="ORF">SAMN04487926_12329</name>
</gene>
<dbReference type="EMBL" id="FNDI01000023">
    <property type="protein sequence ID" value="SDI74125.1"/>
    <property type="molecule type" value="Genomic_DNA"/>
</dbReference>
<proteinExistence type="predicted"/>
<organism evidence="1 2">
    <name type="scientific">Paraburkholderia steynii</name>
    <dbReference type="NCBI Taxonomy" id="1245441"/>
    <lineage>
        <taxon>Bacteria</taxon>
        <taxon>Pseudomonadati</taxon>
        <taxon>Pseudomonadota</taxon>
        <taxon>Betaproteobacteria</taxon>
        <taxon>Burkholderiales</taxon>
        <taxon>Burkholderiaceae</taxon>
        <taxon>Paraburkholderia</taxon>
    </lineage>
</organism>
<reference evidence="1" key="1">
    <citation type="submission" date="2016-10" db="EMBL/GenBank/DDBJ databases">
        <authorList>
            <person name="Varghese N."/>
            <person name="Submissions S."/>
        </authorList>
    </citation>
    <scope>NUCLEOTIDE SEQUENCE [LARGE SCALE GENOMIC DNA]</scope>
    <source>
        <strain evidence="1">YR281</strain>
    </source>
</reference>
<comment type="caution">
    <text evidence="1">The sequence shown here is derived from an EMBL/GenBank/DDBJ whole genome shotgun (WGS) entry which is preliminary data.</text>
</comment>
<accession>A0A7Z7BCK3</accession>
<sequence length="530" mass="58851">MTEIPWTWESQSTVLRLREKHNQDDEAGHCSRIPPTCRYLILPHPRHVCRLNESVSLGVGSPVQWPFEHSNKMKLKTSFYGVVLFFTVASAYALDMRSTQPVAPESEAPTTAPVNPAAVTNERIRQFLSQSGLDPASDNGRLLVEVFTRIAADAEYREKFSKFSQSRGMFGGQLSPDDRLRVLHLMKDLAQGKKGDCDALTANGRDFVLLAKTLSPHGFKDLLDIVEISIGRSMPDSYDERYTTAELLAAESDLESGLVAKLTPQLSAKVKPNFCELVSAGVDAIDAMPPASRQRATYEFFQTLDQKPSARAKVLADPSAYLDDMFDERRLPDPIRRKLPANGSRPLPYARLVIDAEWRDQSNPNKPSPFKDTFVNRRNNGVIAELVTPSVDSPRKDWSDFYLSYGVADLLRQNVGSELTPLGTLKDDTAVEVASLQLFEGHSIAFPVPLPSEYGETARTCEVGKTVPASTVFRSLDGDAVELHCKFVKKSGSTELINVALLVNYGIPWWTSYDDEDGHTDIVIKNVTVQ</sequence>
<keyword evidence="2" id="KW-1185">Reference proteome</keyword>
<evidence type="ECO:0000313" key="2">
    <source>
        <dbReference type="Proteomes" id="UP000198900"/>
    </source>
</evidence>
<dbReference type="Proteomes" id="UP000198900">
    <property type="component" value="Unassembled WGS sequence"/>
</dbReference>